<protein>
    <recommendedName>
        <fullName evidence="4">Peptidyl-prolyl cis-trans isomerase</fullName>
        <shortName evidence="4">PPIase</shortName>
        <ecNumber evidence="4">5.2.1.8</ecNumber>
    </recommendedName>
</protein>
<dbReference type="PRINTS" id="PR00153">
    <property type="entry name" value="CSAPPISMRASE"/>
</dbReference>
<reference evidence="7" key="1">
    <citation type="journal article" date="2021" name="ISME J.">
        <title>Fine-scale metabolic discontinuity in a stratified prokaryote microbiome of a Red Sea deep halocline.</title>
        <authorList>
            <person name="Michoud G."/>
            <person name="Ngugi D.K."/>
            <person name="Barozzi A."/>
            <person name="Merlino G."/>
            <person name="Calleja M.L."/>
            <person name="Delgado-Huertas A."/>
            <person name="Moran X.A.G."/>
            <person name="Daffonchio D."/>
        </authorList>
    </citation>
    <scope>NUCLEOTIDE SEQUENCE</scope>
    <source>
        <strain evidence="7">SuakinDeep_MAG55_1</strain>
    </source>
</reference>
<dbReference type="PANTHER" id="PTHR43246">
    <property type="entry name" value="PEPTIDYL-PROLYL CIS-TRANS ISOMERASE CYP38, CHLOROPLASTIC"/>
    <property type="match status" value="1"/>
</dbReference>
<dbReference type="GO" id="GO:0006457">
    <property type="term" value="P:protein folding"/>
    <property type="evidence" value="ECO:0007669"/>
    <property type="project" value="InterPro"/>
</dbReference>
<dbReference type="PROSITE" id="PS50072">
    <property type="entry name" value="CSA_PPIASE_2"/>
    <property type="match status" value="1"/>
</dbReference>
<dbReference type="InterPro" id="IPR020892">
    <property type="entry name" value="Cyclophilin-type_PPIase_CS"/>
</dbReference>
<dbReference type="PROSITE" id="PS00170">
    <property type="entry name" value="CSA_PPIASE_1"/>
    <property type="match status" value="1"/>
</dbReference>
<evidence type="ECO:0000256" key="1">
    <source>
        <dbReference type="ARBA" id="ARBA00007365"/>
    </source>
</evidence>
<evidence type="ECO:0000259" key="6">
    <source>
        <dbReference type="PROSITE" id="PS50072"/>
    </source>
</evidence>
<evidence type="ECO:0000256" key="5">
    <source>
        <dbReference type="SAM" id="MobiDB-lite"/>
    </source>
</evidence>
<accession>A0A942A3I9</accession>
<organism evidence="7 8">
    <name type="scientific">Candidatus Scalindua arabica</name>
    <dbReference type="NCBI Taxonomy" id="1127984"/>
    <lineage>
        <taxon>Bacteria</taxon>
        <taxon>Pseudomonadati</taxon>
        <taxon>Planctomycetota</taxon>
        <taxon>Candidatus Brocadiia</taxon>
        <taxon>Candidatus Brocadiales</taxon>
        <taxon>Candidatus Scalinduaceae</taxon>
        <taxon>Candidatus Scalindua</taxon>
    </lineage>
</organism>
<dbReference type="InterPro" id="IPR044665">
    <property type="entry name" value="E_coli_cyclophilin_A-like"/>
</dbReference>
<dbReference type="EMBL" id="JAANXD010000082">
    <property type="protein sequence ID" value="MBS1259156.1"/>
    <property type="molecule type" value="Genomic_DNA"/>
</dbReference>
<evidence type="ECO:0000256" key="4">
    <source>
        <dbReference type="RuleBase" id="RU363019"/>
    </source>
</evidence>
<dbReference type="SUPFAM" id="SSF50891">
    <property type="entry name" value="Cyclophilin-like"/>
    <property type="match status" value="1"/>
</dbReference>
<sequence length="197" mass="22079">MIAQYTSKTVTTIVVFVLFSLVCLQLNSAFANPKVLMETSKGDITIELFEKEAPRTVKNFLTYASEGFFNNLIFHRVIKDFMIQGGGMDSEMRQKDTKPPIKNEARRGLGNNRGTIAMARTNIIDSATAQFFINLKDNDFLNHTDRTARGFGYCVFGEVTKGMDVVDSIARVKTGNFNGFQDVPKEPVFIKNVSIIE</sequence>
<dbReference type="EC" id="5.2.1.8" evidence="4"/>
<gene>
    <name evidence="7" type="ORF">MAG551_02223</name>
</gene>
<dbReference type="Gene3D" id="2.40.100.10">
    <property type="entry name" value="Cyclophilin-like"/>
    <property type="match status" value="1"/>
</dbReference>
<evidence type="ECO:0000256" key="3">
    <source>
        <dbReference type="ARBA" id="ARBA00023235"/>
    </source>
</evidence>
<proteinExistence type="inferred from homology"/>
<dbReference type="InterPro" id="IPR029000">
    <property type="entry name" value="Cyclophilin-like_dom_sf"/>
</dbReference>
<dbReference type="CDD" id="cd01920">
    <property type="entry name" value="cyclophilin_EcCYP_like"/>
    <property type="match status" value="1"/>
</dbReference>
<comment type="function">
    <text evidence="4">PPIases accelerate the folding of proteins. It catalyzes the cis-trans isomerization of proline imidic peptide bonds in oligopeptides.</text>
</comment>
<feature type="domain" description="PPIase cyclophilin-type" evidence="6">
    <location>
        <begin position="42"/>
        <end position="195"/>
    </location>
</feature>
<dbReference type="AlphaFoldDB" id="A0A942A3I9"/>
<comment type="catalytic activity">
    <reaction evidence="4">
        <text>[protein]-peptidylproline (omega=180) = [protein]-peptidylproline (omega=0)</text>
        <dbReference type="Rhea" id="RHEA:16237"/>
        <dbReference type="Rhea" id="RHEA-COMP:10747"/>
        <dbReference type="Rhea" id="RHEA-COMP:10748"/>
        <dbReference type="ChEBI" id="CHEBI:83833"/>
        <dbReference type="ChEBI" id="CHEBI:83834"/>
        <dbReference type="EC" id="5.2.1.8"/>
    </reaction>
</comment>
<feature type="compositionally biased region" description="Basic and acidic residues" evidence="5">
    <location>
        <begin position="90"/>
        <end position="107"/>
    </location>
</feature>
<comment type="caution">
    <text evidence="7">The sequence shown here is derived from an EMBL/GenBank/DDBJ whole genome shotgun (WGS) entry which is preliminary data.</text>
</comment>
<keyword evidence="3 4" id="KW-0413">Isomerase</keyword>
<feature type="region of interest" description="Disordered" evidence="5">
    <location>
        <begin position="89"/>
        <end position="109"/>
    </location>
</feature>
<dbReference type="GO" id="GO:0003755">
    <property type="term" value="F:peptidyl-prolyl cis-trans isomerase activity"/>
    <property type="evidence" value="ECO:0007669"/>
    <property type="project" value="UniProtKB-UniRule"/>
</dbReference>
<comment type="similarity">
    <text evidence="1 4">Belongs to the cyclophilin-type PPIase family.</text>
</comment>
<evidence type="ECO:0000256" key="2">
    <source>
        <dbReference type="ARBA" id="ARBA00023110"/>
    </source>
</evidence>
<keyword evidence="2 4" id="KW-0697">Rotamase</keyword>
<evidence type="ECO:0000313" key="8">
    <source>
        <dbReference type="Proteomes" id="UP000722750"/>
    </source>
</evidence>
<evidence type="ECO:0000313" key="7">
    <source>
        <dbReference type="EMBL" id="MBS1259156.1"/>
    </source>
</evidence>
<dbReference type="InterPro" id="IPR002130">
    <property type="entry name" value="Cyclophilin-type_PPIase_dom"/>
</dbReference>
<dbReference type="Pfam" id="PF00160">
    <property type="entry name" value="Pro_isomerase"/>
    <property type="match status" value="1"/>
</dbReference>
<name>A0A942A3I9_9BACT</name>
<dbReference type="Proteomes" id="UP000722750">
    <property type="component" value="Unassembled WGS sequence"/>
</dbReference>